<dbReference type="GO" id="GO:0019674">
    <property type="term" value="P:NAD+ metabolic process"/>
    <property type="evidence" value="ECO:0007669"/>
    <property type="project" value="InterPro"/>
</dbReference>
<evidence type="ECO:0000313" key="1">
    <source>
        <dbReference type="EMBL" id="TCJ88757.1"/>
    </source>
</evidence>
<evidence type="ECO:0008006" key="3">
    <source>
        <dbReference type="Google" id="ProtNLM"/>
    </source>
</evidence>
<dbReference type="InterPro" id="IPR016064">
    <property type="entry name" value="NAD/diacylglycerol_kinase_sf"/>
</dbReference>
<gene>
    <name evidence="1" type="ORF">EV695_0616</name>
</gene>
<dbReference type="OrthoDB" id="1889537at2"/>
<accession>A0A4R1F3E8</accession>
<dbReference type="AlphaFoldDB" id="A0A4R1F3E8"/>
<keyword evidence="2" id="KW-1185">Reference proteome</keyword>
<dbReference type="EMBL" id="SMFQ01000002">
    <property type="protein sequence ID" value="TCJ88757.1"/>
    <property type="molecule type" value="Genomic_DNA"/>
</dbReference>
<dbReference type="Gene3D" id="2.60.200.30">
    <property type="entry name" value="Probable inorganic polyphosphate/atp-NAD kinase, domain 2"/>
    <property type="match status" value="1"/>
</dbReference>
<comment type="caution">
    <text evidence="1">The sequence shown here is derived from an EMBL/GenBank/DDBJ whole genome shotgun (WGS) entry which is preliminary data.</text>
</comment>
<name>A0A4R1F3E8_9GAMM</name>
<dbReference type="GO" id="GO:0003951">
    <property type="term" value="F:NAD+ kinase activity"/>
    <property type="evidence" value="ECO:0007669"/>
    <property type="project" value="InterPro"/>
</dbReference>
<dbReference type="Gene3D" id="3.40.50.10330">
    <property type="entry name" value="Probable inorganic polyphosphate/atp-NAD kinase, domain 1"/>
    <property type="match status" value="1"/>
</dbReference>
<sequence>METDRKLILVTRHTRLHELKQKYGTLGQAKFYIEHLGESFEQYEVEDGLFHTVHKQVLSFLKASGRVQQLDRSYLPTYKFSRDDIVVVLGQDGLVANTLKYLTGQSVIAINPSPQSFDGVLLPFTAGDLPLVLADVLAKKMNFKTITMAEATTNLGDSLLAVNDLFVGPKSHTSARYDVEWNGKKESQSSSGVIISTGLGSTGWFKSLIAGASGIAGRPVQKKIANGFQWDSEYLYYTVREPFPSQQSQTDLVFGRVDQKKPLVLTSKMAENGVIFSDGLENDYLDFSAGVSASISVSKTQGVLVV</sequence>
<dbReference type="InterPro" id="IPR017438">
    <property type="entry name" value="ATP-NAD_kinase_N"/>
</dbReference>
<protein>
    <recommendedName>
        <fullName evidence="3">Sugar kinase</fullName>
    </recommendedName>
</protein>
<reference evidence="1 2" key="1">
    <citation type="submission" date="2019-03" db="EMBL/GenBank/DDBJ databases">
        <title>Genomic Encyclopedia of Type Strains, Phase IV (KMG-IV): sequencing the most valuable type-strain genomes for metagenomic binning, comparative biology and taxonomic classification.</title>
        <authorList>
            <person name="Goeker M."/>
        </authorList>
    </citation>
    <scope>NUCLEOTIDE SEQUENCE [LARGE SCALE GENOMIC DNA]</scope>
    <source>
        <strain evidence="1 2">DSM 24830</strain>
    </source>
</reference>
<dbReference type="InterPro" id="IPR017437">
    <property type="entry name" value="ATP-NAD_kinase_PpnK-typ_C"/>
</dbReference>
<organism evidence="1 2">
    <name type="scientific">Cocleimonas flava</name>
    <dbReference type="NCBI Taxonomy" id="634765"/>
    <lineage>
        <taxon>Bacteria</taxon>
        <taxon>Pseudomonadati</taxon>
        <taxon>Pseudomonadota</taxon>
        <taxon>Gammaproteobacteria</taxon>
        <taxon>Thiotrichales</taxon>
        <taxon>Thiotrichaceae</taxon>
        <taxon>Cocleimonas</taxon>
    </lineage>
</organism>
<dbReference type="SUPFAM" id="SSF111331">
    <property type="entry name" value="NAD kinase/diacylglycerol kinase-like"/>
    <property type="match status" value="1"/>
</dbReference>
<evidence type="ECO:0000313" key="2">
    <source>
        <dbReference type="Proteomes" id="UP000294887"/>
    </source>
</evidence>
<proteinExistence type="predicted"/>
<dbReference type="Proteomes" id="UP000294887">
    <property type="component" value="Unassembled WGS sequence"/>
</dbReference>
<dbReference type="RefSeq" id="WP_131904432.1">
    <property type="nucleotide sequence ID" value="NZ_BAAAFU010000008.1"/>
</dbReference>